<comment type="similarity">
    <text evidence="1 5">Belongs to the DNA mismatch repair MutL/HexB family.</text>
</comment>
<dbReference type="GO" id="GO:0030983">
    <property type="term" value="F:mismatched DNA binding"/>
    <property type="evidence" value="ECO:0007669"/>
    <property type="project" value="InterPro"/>
</dbReference>
<evidence type="ECO:0000256" key="4">
    <source>
        <dbReference type="ARBA" id="ARBA00023204"/>
    </source>
</evidence>
<keyword evidence="9" id="KW-1185">Reference proteome</keyword>
<dbReference type="InterPro" id="IPR036890">
    <property type="entry name" value="HATPase_C_sf"/>
</dbReference>
<dbReference type="GO" id="GO:0016887">
    <property type="term" value="F:ATP hydrolysis activity"/>
    <property type="evidence" value="ECO:0007669"/>
    <property type="project" value="InterPro"/>
</dbReference>
<gene>
    <name evidence="5" type="primary">mutL</name>
    <name evidence="8" type="ORF">DFR24_4689</name>
</gene>
<protein>
    <recommendedName>
        <fullName evidence="2 5">DNA mismatch repair protein MutL</fullName>
    </recommendedName>
</protein>
<dbReference type="PANTHER" id="PTHR10073:SF12">
    <property type="entry name" value="DNA MISMATCH REPAIR PROTEIN MLH1"/>
    <property type="match status" value="1"/>
</dbReference>
<dbReference type="InterPro" id="IPR042120">
    <property type="entry name" value="MutL_C_dimsub"/>
</dbReference>
<dbReference type="SMART" id="SM01340">
    <property type="entry name" value="DNA_mis_repair"/>
    <property type="match status" value="1"/>
</dbReference>
<accession>A0A4S3K146</accession>
<dbReference type="HAMAP" id="MF_00149">
    <property type="entry name" value="DNA_mis_repair"/>
    <property type="match status" value="1"/>
</dbReference>
<dbReference type="SUPFAM" id="SSF55874">
    <property type="entry name" value="ATPase domain of HSP90 chaperone/DNA topoisomerase II/histidine kinase"/>
    <property type="match status" value="1"/>
</dbReference>
<dbReference type="AlphaFoldDB" id="A0A4S3K146"/>
<comment type="function">
    <text evidence="5">This protein is involved in the repair of mismatches in DNA. It is required for dam-dependent methyl-directed DNA mismatch repair. May act as a 'molecular matchmaker', a protein that promotes the formation of a stable complex between two or more DNA-binding proteins in an ATP-dependent manner without itself being part of a final effector complex.</text>
</comment>
<keyword evidence="4 5" id="KW-0234">DNA repair</keyword>
<dbReference type="CDD" id="cd16926">
    <property type="entry name" value="HATPase_MutL-MLH-PMS-like"/>
    <property type="match status" value="1"/>
</dbReference>
<evidence type="ECO:0000259" key="6">
    <source>
        <dbReference type="SMART" id="SM00853"/>
    </source>
</evidence>
<dbReference type="InterPro" id="IPR037198">
    <property type="entry name" value="MutL_C_sf"/>
</dbReference>
<dbReference type="SUPFAM" id="SSF118116">
    <property type="entry name" value="DNA mismatch repair protein MutL"/>
    <property type="match status" value="1"/>
</dbReference>
<organism evidence="8 9">
    <name type="scientific">Panacagrimonas perspica</name>
    <dbReference type="NCBI Taxonomy" id="381431"/>
    <lineage>
        <taxon>Bacteria</taxon>
        <taxon>Pseudomonadati</taxon>
        <taxon>Pseudomonadota</taxon>
        <taxon>Gammaproteobacteria</taxon>
        <taxon>Nevskiales</taxon>
        <taxon>Nevskiaceae</taxon>
        <taxon>Panacagrimonas</taxon>
    </lineage>
</organism>
<dbReference type="CDD" id="cd03482">
    <property type="entry name" value="MutL_Trans_MutL"/>
    <property type="match status" value="1"/>
</dbReference>
<dbReference type="FunFam" id="3.30.565.10:FF:000003">
    <property type="entry name" value="DNA mismatch repair endonuclease MutL"/>
    <property type="match status" value="1"/>
</dbReference>
<name>A0A4S3K146_9GAMM</name>
<dbReference type="InterPro" id="IPR013507">
    <property type="entry name" value="DNA_mismatch_S5_2-like"/>
</dbReference>
<evidence type="ECO:0000256" key="1">
    <source>
        <dbReference type="ARBA" id="ARBA00006082"/>
    </source>
</evidence>
<proteinExistence type="inferred from homology"/>
<dbReference type="InterPro" id="IPR042121">
    <property type="entry name" value="MutL_C_regsub"/>
</dbReference>
<dbReference type="InterPro" id="IPR038973">
    <property type="entry name" value="MutL/Mlh/Pms-like"/>
</dbReference>
<dbReference type="SMART" id="SM00853">
    <property type="entry name" value="MutL_C"/>
    <property type="match status" value="1"/>
</dbReference>
<dbReference type="PROSITE" id="PS00058">
    <property type="entry name" value="DNA_MISMATCH_REPAIR_1"/>
    <property type="match status" value="1"/>
</dbReference>
<dbReference type="RefSeq" id="WP_133883827.1">
    <property type="nucleotide sequence ID" value="NZ_MWIN01000025.1"/>
</dbReference>
<evidence type="ECO:0000256" key="3">
    <source>
        <dbReference type="ARBA" id="ARBA00022763"/>
    </source>
</evidence>
<evidence type="ECO:0000256" key="5">
    <source>
        <dbReference type="HAMAP-Rule" id="MF_00149"/>
    </source>
</evidence>
<feature type="domain" description="MutL C-terminal dimerisation" evidence="6">
    <location>
        <begin position="412"/>
        <end position="558"/>
    </location>
</feature>
<sequence>MPIRLLPDVLINQIAAGEVVERPAAVVKELVENSLDAGARRIEVDLEQGGLALIRVRDDGRGIELDELPLALARHATSKIASLADLESVDSLGFRGEALPSILSVSRLTLGSRTATSEHGWSVSGAGAFDSSVAPQALAHPPGTSVEVCDLFFNTPARRKFLKSPSTELRHAEQWLRRLALGRTDVGLVLRHERRRLMDLAPVTDDATRDARLKAVCGDEFLEHRVLVDESRHDLRLTGWFARPSFSRASADLQYFYVNGRCVRDRLVAFALRRALADAMHSTRHPAFVLYLELDARAVDVNVHPQKTEVRFRDSARVHDFLFGAVQQRLRDLRPEADQHRVHFAGLPASGDQGASPMARPWSTNTASLPLSAREPSFAQTAWGLMRDAASAGPSATTAEPIPAQEFALGRALAQLHGVFILAENARGLVLVDAHAAHERVLYERMKRELAEGPVPSQAMLVPEPIHVAEDEADALEARREELSGLGISLDRVGPATVVVRAAPPLLGREDVAALIAGLVRDEGRPAPHAHLGEVLDAQSRVLADVACRAAIKANRRLSLPEMDALLRDMERTELADQCNHGRPTWVQLEMSELDRLFLRGR</sequence>
<dbReference type="Gene3D" id="3.30.1370.100">
    <property type="entry name" value="MutL, C-terminal domain, regulatory subdomain"/>
    <property type="match status" value="1"/>
</dbReference>
<feature type="domain" description="DNA mismatch repair protein S5" evidence="7">
    <location>
        <begin position="213"/>
        <end position="331"/>
    </location>
</feature>
<evidence type="ECO:0000256" key="2">
    <source>
        <dbReference type="ARBA" id="ARBA00021975"/>
    </source>
</evidence>
<dbReference type="Pfam" id="PF01119">
    <property type="entry name" value="DNA_mis_repair"/>
    <property type="match status" value="1"/>
</dbReference>
<dbReference type="InterPro" id="IPR020568">
    <property type="entry name" value="Ribosomal_Su5_D2-typ_SF"/>
</dbReference>
<dbReference type="Gene3D" id="3.30.565.10">
    <property type="entry name" value="Histidine kinase-like ATPase, C-terminal domain"/>
    <property type="match status" value="1"/>
</dbReference>
<evidence type="ECO:0000313" key="8">
    <source>
        <dbReference type="EMBL" id="TDU24419.1"/>
    </source>
</evidence>
<dbReference type="Gene3D" id="3.30.230.10">
    <property type="match status" value="1"/>
</dbReference>
<evidence type="ECO:0000313" key="9">
    <source>
        <dbReference type="Proteomes" id="UP000295341"/>
    </source>
</evidence>
<dbReference type="PANTHER" id="PTHR10073">
    <property type="entry name" value="DNA MISMATCH REPAIR PROTEIN MLH, PMS, MUTL"/>
    <property type="match status" value="1"/>
</dbReference>
<dbReference type="Gene3D" id="3.30.1540.20">
    <property type="entry name" value="MutL, C-terminal domain, dimerisation subdomain"/>
    <property type="match status" value="1"/>
</dbReference>
<evidence type="ECO:0000259" key="7">
    <source>
        <dbReference type="SMART" id="SM01340"/>
    </source>
</evidence>
<dbReference type="GO" id="GO:0140664">
    <property type="term" value="F:ATP-dependent DNA damage sensor activity"/>
    <property type="evidence" value="ECO:0007669"/>
    <property type="project" value="InterPro"/>
</dbReference>
<dbReference type="Pfam" id="PF13589">
    <property type="entry name" value="HATPase_c_3"/>
    <property type="match status" value="1"/>
</dbReference>
<reference evidence="8 9" key="1">
    <citation type="submission" date="2019-03" db="EMBL/GenBank/DDBJ databases">
        <title>Genomic Encyclopedia of Type Strains, Phase IV (KMG-IV): sequencing the most valuable type-strain genomes for metagenomic binning, comparative biology and taxonomic classification.</title>
        <authorList>
            <person name="Goeker M."/>
        </authorList>
    </citation>
    <scope>NUCLEOTIDE SEQUENCE [LARGE SCALE GENOMIC DNA]</scope>
    <source>
        <strain evidence="8 9">DSM 26377</strain>
    </source>
</reference>
<dbReference type="InterPro" id="IPR014790">
    <property type="entry name" value="MutL_C"/>
</dbReference>
<dbReference type="EMBL" id="SOBT01000012">
    <property type="protein sequence ID" value="TDU24419.1"/>
    <property type="molecule type" value="Genomic_DNA"/>
</dbReference>
<dbReference type="SUPFAM" id="SSF54211">
    <property type="entry name" value="Ribosomal protein S5 domain 2-like"/>
    <property type="match status" value="1"/>
</dbReference>
<dbReference type="GO" id="GO:0032300">
    <property type="term" value="C:mismatch repair complex"/>
    <property type="evidence" value="ECO:0007669"/>
    <property type="project" value="InterPro"/>
</dbReference>
<dbReference type="GO" id="GO:0006298">
    <property type="term" value="P:mismatch repair"/>
    <property type="evidence" value="ECO:0007669"/>
    <property type="project" value="UniProtKB-UniRule"/>
</dbReference>
<dbReference type="InterPro" id="IPR014721">
    <property type="entry name" value="Ribsml_uS5_D2-typ_fold_subgr"/>
</dbReference>
<dbReference type="InterPro" id="IPR020667">
    <property type="entry name" value="DNA_mismatch_repair_MutL"/>
</dbReference>
<dbReference type="Proteomes" id="UP000295341">
    <property type="component" value="Unassembled WGS sequence"/>
</dbReference>
<dbReference type="InterPro" id="IPR002099">
    <property type="entry name" value="MutL/Mlh/PMS"/>
</dbReference>
<dbReference type="NCBIfam" id="TIGR00585">
    <property type="entry name" value="mutl"/>
    <property type="match status" value="1"/>
</dbReference>
<comment type="caution">
    <text evidence="8">The sequence shown here is derived from an EMBL/GenBank/DDBJ whole genome shotgun (WGS) entry which is preliminary data.</text>
</comment>
<dbReference type="InterPro" id="IPR014762">
    <property type="entry name" value="DNA_mismatch_repair_CS"/>
</dbReference>
<dbReference type="GO" id="GO:0005524">
    <property type="term" value="F:ATP binding"/>
    <property type="evidence" value="ECO:0007669"/>
    <property type="project" value="InterPro"/>
</dbReference>
<dbReference type="OrthoDB" id="9763467at2"/>
<keyword evidence="3 5" id="KW-0227">DNA damage</keyword>
<dbReference type="Pfam" id="PF08676">
    <property type="entry name" value="MutL_C"/>
    <property type="match status" value="1"/>
</dbReference>